<comment type="caution">
    <text evidence="2">The sequence shown here is derived from an EMBL/GenBank/DDBJ whole genome shotgun (WGS) entry which is preliminary data.</text>
</comment>
<feature type="compositionally biased region" description="Basic residues" evidence="1">
    <location>
        <begin position="7"/>
        <end position="16"/>
    </location>
</feature>
<name>A0ABQ9ZM18_9CRUS</name>
<keyword evidence="3" id="KW-1185">Reference proteome</keyword>
<dbReference type="EMBL" id="JAOYFB010000004">
    <property type="protein sequence ID" value="KAK4013838.1"/>
    <property type="molecule type" value="Genomic_DNA"/>
</dbReference>
<organism evidence="2 3">
    <name type="scientific">Daphnia magna</name>
    <dbReference type="NCBI Taxonomy" id="35525"/>
    <lineage>
        <taxon>Eukaryota</taxon>
        <taxon>Metazoa</taxon>
        <taxon>Ecdysozoa</taxon>
        <taxon>Arthropoda</taxon>
        <taxon>Crustacea</taxon>
        <taxon>Branchiopoda</taxon>
        <taxon>Diplostraca</taxon>
        <taxon>Cladocera</taxon>
        <taxon>Anomopoda</taxon>
        <taxon>Daphniidae</taxon>
        <taxon>Daphnia</taxon>
    </lineage>
</organism>
<dbReference type="Proteomes" id="UP001234178">
    <property type="component" value="Unassembled WGS sequence"/>
</dbReference>
<feature type="compositionally biased region" description="Polar residues" evidence="1">
    <location>
        <begin position="83"/>
        <end position="94"/>
    </location>
</feature>
<evidence type="ECO:0000313" key="3">
    <source>
        <dbReference type="Proteomes" id="UP001234178"/>
    </source>
</evidence>
<accession>A0ABQ9ZM18</accession>
<protein>
    <submittedName>
        <fullName evidence="2">Uncharacterized protein</fullName>
    </submittedName>
</protein>
<feature type="region of interest" description="Disordered" evidence="1">
    <location>
        <begin position="228"/>
        <end position="264"/>
    </location>
</feature>
<gene>
    <name evidence="2" type="ORF">OUZ56_026391</name>
</gene>
<sequence>MSQLPHTNRKVQKKVGSRSGSFNVAPSPSKTVPAASSSLTSTSPFKVSDHRQNTEDFDTILNVEELTFEETHLSDFMGDLSAPSPSTLGQQSTFPPAVAKKTTASPANATPKPVGTSQTYKVKYVAPSFGSRKSKVSKAKEYPAAAPAFQTTPTEVMDMSAEKPTEKVLRPHAIYGDKNVATDEASGAPKDSHAEKYPAATTAERANIVEKSLPSIGVENYGLQKTSVSDATDEFPPTPPPSCYVRNENTGIYPRKRQLNSSTK</sequence>
<reference evidence="2 3" key="1">
    <citation type="journal article" date="2023" name="Nucleic Acids Res.">
        <title>The hologenome of Daphnia magna reveals possible DNA methylation and microbiome-mediated evolution of the host genome.</title>
        <authorList>
            <person name="Chaturvedi A."/>
            <person name="Li X."/>
            <person name="Dhandapani V."/>
            <person name="Marshall H."/>
            <person name="Kissane S."/>
            <person name="Cuenca-Cambronero M."/>
            <person name="Asole G."/>
            <person name="Calvet F."/>
            <person name="Ruiz-Romero M."/>
            <person name="Marangio P."/>
            <person name="Guigo R."/>
            <person name="Rago D."/>
            <person name="Mirbahai L."/>
            <person name="Eastwood N."/>
            <person name="Colbourne J.K."/>
            <person name="Zhou J."/>
            <person name="Mallon E."/>
            <person name="Orsini L."/>
        </authorList>
    </citation>
    <scope>NUCLEOTIDE SEQUENCE [LARGE SCALE GENOMIC DNA]</scope>
    <source>
        <strain evidence="2">LRV0_1</strain>
    </source>
</reference>
<feature type="region of interest" description="Disordered" evidence="1">
    <location>
        <begin position="153"/>
        <end position="173"/>
    </location>
</feature>
<evidence type="ECO:0000256" key="1">
    <source>
        <dbReference type="SAM" id="MobiDB-lite"/>
    </source>
</evidence>
<feature type="compositionally biased region" description="Polar residues" evidence="1">
    <location>
        <begin position="18"/>
        <end position="30"/>
    </location>
</feature>
<feature type="compositionally biased region" description="Basic and acidic residues" evidence="1">
    <location>
        <begin position="160"/>
        <end position="169"/>
    </location>
</feature>
<feature type="compositionally biased region" description="Low complexity" evidence="1">
    <location>
        <begin position="33"/>
        <end position="44"/>
    </location>
</feature>
<feature type="region of interest" description="Disordered" evidence="1">
    <location>
        <begin position="77"/>
        <end position="117"/>
    </location>
</feature>
<feature type="region of interest" description="Disordered" evidence="1">
    <location>
        <begin position="1"/>
        <end position="54"/>
    </location>
</feature>
<evidence type="ECO:0000313" key="2">
    <source>
        <dbReference type="EMBL" id="KAK4013838.1"/>
    </source>
</evidence>
<proteinExistence type="predicted"/>